<name>A0A8J6FNR0_ELECQ</name>
<sequence length="72" mass="8291">MSWPQRKGMVHLFGRYSLLYFDGNPDCFQVCHNANHQKSNQYAKGAIKTCQLILPTCPSQAELFLRPTKTFL</sequence>
<dbReference type="EMBL" id="WNTK01000002">
    <property type="protein sequence ID" value="KAG9491231.1"/>
    <property type="molecule type" value="Genomic_DNA"/>
</dbReference>
<evidence type="ECO:0000313" key="2">
    <source>
        <dbReference type="Proteomes" id="UP000770717"/>
    </source>
</evidence>
<gene>
    <name evidence="1" type="ORF">GDO78_006542</name>
</gene>
<evidence type="ECO:0000313" key="1">
    <source>
        <dbReference type="EMBL" id="KAG9491231.1"/>
    </source>
</evidence>
<comment type="caution">
    <text evidence="1">The sequence shown here is derived from an EMBL/GenBank/DDBJ whole genome shotgun (WGS) entry which is preliminary data.</text>
</comment>
<reference evidence="1" key="1">
    <citation type="thesis" date="2020" institute="ProQuest LLC" country="789 East Eisenhower Parkway, Ann Arbor, MI, USA">
        <title>Comparative Genomics and Chromosome Evolution.</title>
        <authorList>
            <person name="Mudd A.B."/>
        </authorList>
    </citation>
    <scope>NUCLEOTIDE SEQUENCE</scope>
    <source>
        <strain evidence="1">HN-11 Male</strain>
        <tissue evidence="1">Kidney and liver</tissue>
    </source>
</reference>
<dbReference type="Proteomes" id="UP000770717">
    <property type="component" value="Unassembled WGS sequence"/>
</dbReference>
<protein>
    <submittedName>
        <fullName evidence="1">Uncharacterized protein</fullName>
    </submittedName>
</protein>
<proteinExistence type="predicted"/>
<accession>A0A8J6FNR0</accession>
<dbReference type="AlphaFoldDB" id="A0A8J6FNR0"/>
<keyword evidence="2" id="KW-1185">Reference proteome</keyword>
<organism evidence="1 2">
    <name type="scientific">Eleutherodactylus coqui</name>
    <name type="common">Puerto Rican coqui</name>
    <dbReference type="NCBI Taxonomy" id="57060"/>
    <lineage>
        <taxon>Eukaryota</taxon>
        <taxon>Metazoa</taxon>
        <taxon>Chordata</taxon>
        <taxon>Craniata</taxon>
        <taxon>Vertebrata</taxon>
        <taxon>Euteleostomi</taxon>
        <taxon>Amphibia</taxon>
        <taxon>Batrachia</taxon>
        <taxon>Anura</taxon>
        <taxon>Neobatrachia</taxon>
        <taxon>Hyloidea</taxon>
        <taxon>Eleutherodactylidae</taxon>
        <taxon>Eleutherodactylinae</taxon>
        <taxon>Eleutherodactylus</taxon>
        <taxon>Eleutherodactylus</taxon>
    </lineage>
</organism>